<accession>A0A4S2F7N4</accession>
<dbReference type="EMBL" id="SRYE01000001">
    <property type="protein sequence ID" value="TGY63414.1"/>
    <property type="molecule type" value="Genomic_DNA"/>
</dbReference>
<dbReference type="Gene3D" id="1.10.150.240">
    <property type="entry name" value="Putative phosphatase, domain 2"/>
    <property type="match status" value="1"/>
</dbReference>
<organism evidence="1 2">
    <name type="scientific">Muricaecibacterium torontonense</name>
    <dbReference type="NCBI Taxonomy" id="3032871"/>
    <lineage>
        <taxon>Bacteria</taxon>
        <taxon>Bacillati</taxon>
        <taxon>Actinomycetota</taxon>
        <taxon>Coriobacteriia</taxon>
        <taxon>Coriobacteriales</taxon>
        <taxon>Atopobiaceae</taxon>
        <taxon>Muricaecibacterium</taxon>
    </lineage>
</organism>
<dbReference type="InterPro" id="IPR050155">
    <property type="entry name" value="HAD-like_hydrolase_sf"/>
</dbReference>
<dbReference type="Proteomes" id="UP000310263">
    <property type="component" value="Unassembled WGS sequence"/>
</dbReference>
<dbReference type="SFLD" id="SFLDG01129">
    <property type="entry name" value="C1.5:_HAD__Beta-PGM__Phosphata"/>
    <property type="match status" value="1"/>
</dbReference>
<name>A0A4S2F7N4_9ACTN</name>
<dbReference type="AlphaFoldDB" id="A0A4S2F7N4"/>
<gene>
    <name evidence="1" type="ORF">E5334_02640</name>
</gene>
<keyword evidence="1" id="KW-0378">Hydrolase</keyword>
<dbReference type="Pfam" id="PF13419">
    <property type="entry name" value="HAD_2"/>
    <property type="match status" value="1"/>
</dbReference>
<dbReference type="Gene3D" id="3.40.50.1000">
    <property type="entry name" value="HAD superfamily/HAD-like"/>
    <property type="match status" value="1"/>
</dbReference>
<dbReference type="SFLD" id="SFLDS00003">
    <property type="entry name" value="Haloacid_Dehalogenase"/>
    <property type="match status" value="1"/>
</dbReference>
<protein>
    <submittedName>
        <fullName evidence="1">HAD family hydrolase</fullName>
    </submittedName>
</protein>
<evidence type="ECO:0000313" key="1">
    <source>
        <dbReference type="EMBL" id="TGY63414.1"/>
    </source>
</evidence>
<sequence length="216" mass="23492">MYNAAVFDLDGTILDTLDDLQLALNHTLDAHGFPLYTLAQVRAMVGNGLRKLMLDACPAGTPQPEVDSVFDDFCAYYAIHCNDHTHPYPGIPQMIEHLRAAGVKCAAVSNKGDFAVRELMELHFPGAFDFVLGQRDDIPRKPDAAMVYLALDSMGVSRDTACYVGDSEVDILTAKNSQIPCISVTWGFRDPGFLAEKGAALLVDTVPQLEEAICQG</sequence>
<proteinExistence type="predicted"/>
<dbReference type="InterPro" id="IPR023198">
    <property type="entry name" value="PGP-like_dom2"/>
</dbReference>
<dbReference type="GO" id="GO:0005829">
    <property type="term" value="C:cytosol"/>
    <property type="evidence" value="ECO:0007669"/>
    <property type="project" value="TreeGrafter"/>
</dbReference>
<comment type="caution">
    <text evidence="1">The sequence shown here is derived from an EMBL/GenBank/DDBJ whole genome shotgun (WGS) entry which is preliminary data.</text>
</comment>
<keyword evidence="2" id="KW-1185">Reference proteome</keyword>
<dbReference type="GO" id="GO:0008967">
    <property type="term" value="F:phosphoglycolate phosphatase activity"/>
    <property type="evidence" value="ECO:0007669"/>
    <property type="project" value="TreeGrafter"/>
</dbReference>
<dbReference type="InterPro" id="IPR006439">
    <property type="entry name" value="HAD-SF_hydro_IA"/>
</dbReference>
<reference evidence="1 2" key="1">
    <citation type="submission" date="2019-04" db="EMBL/GenBank/DDBJ databases">
        <title>Microbes associate with the intestines of laboratory mice.</title>
        <authorList>
            <person name="Navarre W."/>
            <person name="Wong E."/>
            <person name="Huang K."/>
            <person name="Tropini C."/>
            <person name="Ng K."/>
            <person name="Yu B."/>
        </authorList>
    </citation>
    <scope>NUCLEOTIDE SEQUENCE [LARGE SCALE GENOMIC DNA]</scope>
    <source>
        <strain evidence="1 2">NM07_P-09</strain>
    </source>
</reference>
<dbReference type="RefSeq" id="WP_136012040.1">
    <property type="nucleotide sequence ID" value="NZ_SRYE01000001.1"/>
</dbReference>
<dbReference type="GO" id="GO:0006281">
    <property type="term" value="P:DNA repair"/>
    <property type="evidence" value="ECO:0007669"/>
    <property type="project" value="TreeGrafter"/>
</dbReference>
<dbReference type="InterPro" id="IPR041492">
    <property type="entry name" value="HAD_2"/>
</dbReference>
<dbReference type="InterPro" id="IPR023214">
    <property type="entry name" value="HAD_sf"/>
</dbReference>
<dbReference type="SUPFAM" id="SSF56784">
    <property type="entry name" value="HAD-like"/>
    <property type="match status" value="1"/>
</dbReference>
<dbReference type="PANTHER" id="PTHR43434:SF1">
    <property type="entry name" value="PHOSPHOGLYCOLATE PHOSPHATASE"/>
    <property type="match status" value="1"/>
</dbReference>
<dbReference type="NCBIfam" id="TIGR01549">
    <property type="entry name" value="HAD-SF-IA-v1"/>
    <property type="match status" value="1"/>
</dbReference>
<dbReference type="PRINTS" id="PR00413">
    <property type="entry name" value="HADHALOGNASE"/>
</dbReference>
<dbReference type="PANTHER" id="PTHR43434">
    <property type="entry name" value="PHOSPHOGLYCOLATE PHOSPHATASE"/>
    <property type="match status" value="1"/>
</dbReference>
<dbReference type="InterPro" id="IPR036412">
    <property type="entry name" value="HAD-like_sf"/>
</dbReference>
<dbReference type="OrthoDB" id="9776368at2"/>
<evidence type="ECO:0000313" key="2">
    <source>
        <dbReference type="Proteomes" id="UP000310263"/>
    </source>
</evidence>